<accession>A0ABM1EZM1</accession>
<gene>
    <name evidence="3" type="primary">LOC106817489</name>
</gene>
<sequence length="103" mass="11725">LLKDELADVTREMEAADVSEAYCVFHALTLCCIMRSMLTLPCRTLQGIEYLIEHGLLQNFKFHGIEYLIEHGLLQNCKEDVAQFLFKGEGLNKTAIGEYLGER</sequence>
<evidence type="ECO:0000313" key="2">
    <source>
        <dbReference type="Proteomes" id="UP000695022"/>
    </source>
</evidence>
<dbReference type="RefSeq" id="XP_014677642.1">
    <property type="nucleotide sequence ID" value="XM_014822156.1"/>
</dbReference>
<evidence type="ECO:0000313" key="3">
    <source>
        <dbReference type="RefSeq" id="XP_014677642.1"/>
    </source>
</evidence>
<evidence type="ECO:0000259" key="1">
    <source>
        <dbReference type="Pfam" id="PF01369"/>
    </source>
</evidence>
<keyword evidence="2" id="KW-1185">Reference proteome</keyword>
<protein>
    <submittedName>
        <fullName evidence="3">Cytohesin-4-like</fullName>
    </submittedName>
</protein>
<dbReference type="Pfam" id="PF01369">
    <property type="entry name" value="Sec7"/>
    <property type="match status" value="1"/>
</dbReference>
<dbReference type="Proteomes" id="UP000695022">
    <property type="component" value="Unplaced"/>
</dbReference>
<feature type="non-terminal residue" evidence="3">
    <location>
        <position position="1"/>
    </location>
</feature>
<dbReference type="InterPro" id="IPR035999">
    <property type="entry name" value="Sec7_dom_sf"/>
</dbReference>
<dbReference type="Gene3D" id="1.10.220.20">
    <property type="match status" value="1"/>
</dbReference>
<dbReference type="SUPFAM" id="SSF48425">
    <property type="entry name" value="Sec7 domain"/>
    <property type="match status" value="1"/>
</dbReference>
<reference evidence="3" key="1">
    <citation type="submission" date="2025-08" db="UniProtKB">
        <authorList>
            <consortium name="RefSeq"/>
        </authorList>
    </citation>
    <scope>IDENTIFICATION</scope>
</reference>
<dbReference type="InterPro" id="IPR000904">
    <property type="entry name" value="Sec7_dom"/>
</dbReference>
<organism evidence="2 3">
    <name type="scientific">Priapulus caudatus</name>
    <name type="common">Priapulid worm</name>
    <dbReference type="NCBI Taxonomy" id="37621"/>
    <lineage>
        <taxon>Eukaryota</taxon>
        <taxon>Metazoa</taxon>
        <taxon>Ecdysozoa</taxon>
        <taxon>Scalidophora</taxon>
        <taxon>Priapulida</taxon>
        <taxon>Priapulimorpha</taxon>
        <taxon>Priapulimorphida</taxon>
        <taxon>Priapulidae</taxon>
        <taxon>Priapulus</taxon>
    </lineage>
</organism>
<feature type="domain" description="SEC7" evidence="1">
    <location>
        <begin position="63"/>
        <end position="103"/>
    </location>
</feature>
<dbReference type="GeneID" id="106817489"/>
<proteinExistence type="predicted"/>
<name>A0ABM1EZM1_PRICU</name>